<dbReference type="AlphaFoldDB" id="A0A517NV21"/>
<evidence type="ECO:0000256" key="1">
    <source>
        <dbReference type="SAM" id="MobiDB-lite"/>
    </source>
</evidence>
<proteinExistence type="predicted"/>
<name>A0A517NV21_9BACT</name>
<keyword evidence="3" id="KW-1185">Reference proteome</keyword>
<gene>
    <name evidence="2" type="ORF">K239x_29590</name>
</gene>
<evidence type="ECO:0000313" key="3">
    <source>
        <dbReference type="Proteomes" id="UP000319817"/>
    </source>
</evidence>
<accession>A0A517NV21</accession>
<organism evidence="2 3">
    <name type="scientific">Stieleria marina</name>
    <dbReference type="NCBI Taxonomy" id="1930275"/>
    <lineage>
        <taxon>Bacteria</taxon>
        <taxon>Pseudomonadati</taxon>
        <taxon>Planctomycetota</taxon>
        <taxon>Planctomycetia</taxon>
        <taxon>Pirellulales</taxon>
        <taxon>Pirellulaceae</taxon>
        <taxon>Stieleria</taxon>
    </lineage>
</organism>
<feature type="compositionally biased region" description="Polar residues" evidence="1">
    <location>
        <begin position="22"/>
        <end position="31"/>
    </location>
</feature>
<feature type="region of interest" description="Disordered" evidence="1">
    <location>
        <begin position="22"/>
        <end position="58"/>
    </location>
</feature>
<dbReference type="Proteomes" id="UP000319817">
    <property type="component" value="Chromosome"/>
</dbReference>
<protein>
    <submittedName>
        <fullName evidence="2">Uncharacterized protein</fullName>
    </submittedName>
</protein>
<evidence type="ECO:0000313" key="2">
    <source>
        <dbReference type="EMBL" id="QDT10966.1"/>
    </source>
</evidence>
<dbReference type="EMBL" id="CP036526">
    <property type="protein sequence ID" value="QDT10966.1"/>
    <property type="molecule type" value="Genomic_DNA"/>
</dbReference>
<sequence length="216" mass="24246">MICCKHASQAHVRTVARIYANQQNDRVNQRAQGRPYHDQPSNESAPTPPKRAKNSKTGSNGGTRLCVLIECIMYTFTVRIAQIMYYLIPHTKTHNIWFCHRHQAMNKSIYHGHLQGASVELINNTTVTVNGDHRFPYPSAVQAQNVAAQNGDDPARVYYSLGEVSPGDDVCVTVEGTEHSVEADKTNWHMFLIKIVSKHEIQTSFIDDQVSQEGAE</sequence>
<reference evidence="2 3" key="1">
    <citation type="submission" date="2019-02" db="EMBL/GenBank/DDBJ databases">
        <title>Deep-cultivation of Planctomycetes and their phenomic and genomic characterization uncovers novel biology.</title>
        <authorList>
            <person name="Wiegand S."/>
            <person name="Jogler M."/>
            <person name="Boedeker C."/>
            <person name="Pinto D."/>
            <person name="Vollmers J."/>
            <person name="Rivas-Marin E."/>
            <person name="Kohn T."/>
            <person name="Peeters S.H."/>
            <person name="Heuer A."/>
            <person name="Rast P."/>
            <person name="Oberbeckmann S."/>
            <person name="Bunk B."/>
            <person name="Jeske O."/>
            <person name="Meyerdierks A."/>
            <person name="Storesund J.E."/>
            <person name="Kallscheuer N."/>
            <person name="Luecker S."/>
            <person name="Lage O.M."/>
            <person name="Pohl T."/>
            <person name="Merkel B.J."/>
            <person name="Hornburger P."/>
            <person name="Mueller R.-W."/>
            <person name="Bruemmer F."/>
            <person name="Labrenz M."/>
            <person name="Spormann A.M."/>
            <person name="Op den Camp H."/>
            <person name="Overmann J."/>
            <person name="Amann R."/>
            <person name="Jetten M.S.M."/>
            <person name="Mascher T."/>
            <person name="Medema M.H."/>
            <person name="Devos D.P."/>
            <person name="Kaster A.-K."/>
            <person name="Ovreas L."/>
            <person name="Rohde M."/>
            <person name="Galperin M.Y."/>
            <person name="Jogler C."/>
        </authorList>
    </citation>
    <scope>NUCLEOTIDE SEQUENCE [LARGE SCALE GENOMIC DNA]</scope>
    <source>
        <strain evidence="2 3">K23_9</strain>
    </source>
</reference>